<evidence type="ECO:0000256" key="5">
    <source>
        <dbReference type="ARBA" id="ARBA00022723"/>
    </source>
</evidence>
<evidence type="ECO:0000259" key="12">
    <source>
        <dbReference type="PROSITE" id="PS51462"/>
    </source>
</evidence>
<evidence type="ECO:0000256" key="3">
    <source>
        <dbReference type="ARBA" id="ARBA00012057"/>
    </source>
</evidence>
<dbReference type="HAMAP" id="MF_00202">
    <property type="entry name" value="Idi"/>
    <property type="match status" value="1"/>
</dbReference>
<dbReference type="CDD" id="cd02885">
    <property type="entry name" value="NUDIX_IPP_Isomerase"/>
    <property type="match status" value="1"/>
</dbReference>
<evidence type="ECO:0000256" key="1">
    <source>
        <dbReference type="ARBA" id="ARBA00004826"/>
    </source>
</evidence>
<dbReference type="RefSeq" id="WP_128533451.1">
    <property type="nucleotide sequence ID" value="NZ_SBIW01000003.1"/>
</dbReference>
<dbReference type="GO" id="GO:0046872">
    <property type="term" value="F:metal ion binding"/>
    <property type="evidence" value="ECO:0007669"/>
    <property type="project" value="UniProtKB-KW"/>
</dbReference>
<evidence type="ECO:0000256" key="7">
    <source>
        <dbReference type="ARBA" id="ARBA00023211"/>
    </source>
</evidence>
<evidence type="ECO:0000256" key="8">
    <source>
        <dbReference type="ARBA" id="ARBA00023229"/>
    </source>
</evidence>
<protein>
    <recommendedName>
        <fullName evidence="3 10">Isopentenyl-diphosphate delta-isomerase</fullName>
        <ecNumber evidence="3 10">5.3.3.2</ecNumber>
    </recommendedName>
</protein>
<feature type="active site" evidence="11">
    <location>
        <position position="112"/>
    </location>
</feature>
<dbReference type="PANTHER" id="PTHR10885">
    <property type="entry name" value="ISOPENTENYL-DIPHOSPHATE DELTA-ISOMERASE"/>
    <property type="match status" value="1"/>
</dbReference>
<reference evidence="13 14" key="1">
    <citation type="submission" date="2019-01" db="EMBL/GenBank/DDBJ databases">
        <title>Mucilaginibacter antarcticum sp. nov., isolated from antarctic soil.</title>
        <authorList>
            <person name="Yan Y.-Q."/>
            <person name="Du Z.-J."/>
        </authorList>
    </citation>
    <scope>NUCLEOTIDE SEQUENCE [LARGE SCALE GENOMIC DNA]</scope>
    <source>
        <strain evidence="13 14">F01003</strain>
    </source>
</reference>
<dbReference type="Proteomes" id="UP000286701">
    <property type="component" value="Unassembled WGS sequence"/>
</dbReference>
<dbReference type="GO" id="GO:0004452">
    <property type="term" value="F:isopentenyl-diphosphate delta-isomerase activity"/>
    <property type="evidence" value="ECO:0007669"/>
    <property type="project" value="UniProtKB-UniRule"/>
</dbReference>
<comment type="pathway">
    <text evidence="1">Isoprenoid biosynthesis; dimethylallyl diphosphate biosynthesis; dimethylallyl diphosphate from isopentenyl diphosphate: step 1/1.</text>
</comment>
<evidence type="ECO:0000313" key="13">
    <source>
        <dbReference type="EMBL" id="RWY54016.1"/>
    </source>
</evidence>
<keyword evidence="7" id="KW-0464">Manganese</keyword>
<dbReference type="GO" id="GO:0050992">
    <property type="term" value="P:dimethylallyl diphosphate biosynthetic process"/>
    <property type="evidence" value="ECO:0007669"/>
    <property type="project" value="UniProtKB-UniPathway"/>
</dbReference>
<dbReference type="InterPro" id="IPR000086">
    <property type="entry name" value="NUDIX_hydrolase_dom"/>
</dbReference>
<keyword evidence="5" id="KW-0479">Metal-binding</keyword>
<evidence type="ECO:0000256" key="9">
    <source>
        <dbReference type="ARBA" id="ARBA00023235"/>
    </source>
</evidence>
<gene>
    <name evidence="13" type="ORF">EPL05_08145</name>
</gene>
<dbReference type="InterPro" id="IPR011876">
    <property type="entry name" value="IsopentenylPP_isomerase_typ1"/>
</dbReference>
<evidence type="ECO:0000256" key="2">
    <source>
        <dbReference type="ARBA" id="ARBA00007579"/>
    </source>
</evidence>
<dbReference type="EC" id="5.3.3.2" evidence="3 10"/>
<accession>A0A3S3UTF6</accession>
<evidence type="ECO:0000256" key="4">
    <source>
        <dbReference type="ARBA" id="ARBA00022490"/>
    </source>
</evidence>
<sequence>MSEIIIAVNEQGRITGTLDKLRAHITGQLHRAFSIFIFNTDGQLLLQQRADAKYHSGGKWTNTCCSHPRIGEQTSNAAHRRLQEEMGFDCELKEIFSFRYCETLQNGLIENEFDHVFFGISNQQPIPDPSEVKDFEYLNMELISYKLKTDPGSYTVWLNICFEQVMEHFKTEIKYEASDN</sequence>
<evidence type="ECO:0000256" key="11">
    <source>
        <dbReference type="PIRSR" id="PIRSR018427-1"/>
    </source>
</evidence>
<dbReference type="SUPFAM" id="SSF55811">
    <property type="entry name" value="Nudix"/>
    <property type="match status" value="1"/>
</dbReference>
<keyword evidence="6" id="KW-0460">Magnesium</keyword>
<dbReference type="InterPro" id="IPR056375">
    <property type="entry name" value="Idi_bact"/>
</dbReference>
<organism evidence="13 14">
    <name type="scientific">Mucilaginibacter gilvus</name>
    <dbReference type="NCBI Taxonomy" id="2305909"/>
    <lineage>
        <taxon>Bacteria</taxon>
        <taxon>Pseudomonadati</taxon>
        <taxon>Bacteroidota</taxon>
        <taxon>Sphingobacteriia</taxon>
        <taxon>Sphingobacteriales</taxon>
        <taxon>Sphingobacteriaceae</taxon>
        <taxon>Mucilaginibacter</taxon>
    </lineage>
</organism>
<dbReference type="NCBIfam" id="NF002995">
    <property type="entry name" value="PRK03759.1"/>
    <property type="match status" value="1"/>
</dbReference>
<name>A0A3S3UTF6_9SPHI</name>
<feature type="active site" evidence="11">
    <location>
        <position position="65"/>
    </location>
</feature>
<dbReference type="GO" id="GO:0009240">
    <property type="term" value="P:isopentenyl diphosphate biosynthetic process"/>
    <property type="evidence" value="ECO:0007669"/>
    <property type="project" value="TreeGrafter"/>
</dbReference>
<dbReference type="PROSITE" id="PS51462">
    <property type="entry name" value="NUDIX"/>
    <property type="match status" value="1"/>
</dbReference>
<dbReference type="GO" id="GO:0005737">
    <property type="term" value="C:cytoplasm"/>
    <property type="evidence" value="ECO:0007669"/>
    <property type="project" value="TreeGrafter"/>
</dbReference>
<evidence type="ECO:0000313" key="14">
    <source>
        <dbReference type="Proteomes" id="UP000286701"/>
    </source>
</evidence>
<dbReference type="Gene3D" id="3.90.79.10">
    <property type="entry name" value="Nucleoside Triphosphate Pyrophosphohydrolase"/>
    <property type="match status" value="1"/>
</dbReference>
<feature type="domain" description="Nudix hydrolase" evidence="12">
    <location>
        <begin position="28"/>
        <end position="160"/>
    </location>
</feature>
<comment type="caution">
    <text evidence="13">The sequence shown here is derived from an EMBL/GenBank/DDBJ whole genome shotgun (WGS) entry which is preliminary data.</text>
</comment>
<keyword evidence="4" id="KW-0963">Cytoplasm</keyword>
<comment type="similarity">
    <text evidence="2">Belongs to the IPP isomerase type 1 family.</text>
</comment>
<keyword evidence="8" id="KW-0414">Isoprene biosynthesis</keyword>
<dbReference type="OrthoDB" id="9809458at2"/>
<dbReference type="PANTHER" id="PTHR10885:SF0">
    <property type="entry name" value="ISOPENTENYL-DIPHOSPHATE DELTA-ISOMERASE"/>
    <property type="match status" value="1"/>
</dbReference>
<dbReference type="UniPathway" id="UPA00059">
    <property type="reaction ID" value="UER00104"/>
</dbReference>
<dbReference type="AlphaFoldDB" id="A0A3S3UTF6"/>
<dbReference type="PIRSF" id="PIRSF018427">
    <property type="entry name" value="Isopntndiph_ism"/>
    <property type="match status" value="1"/>
</dbReference>
<keyword evidence="9 13" id="KW-0413">Isomerase</keyword>
<dbReference type="EMBL" id="SBIW01000003">
    <property type="protein sequence ID" value="RWY54016.1"/>
    <property type="molecule type" value="Genomic_DNA"/>
</dbReference>
<proteinExistence type="inferred from homology"/>
<dbReference type="NCBIfam" id="TIGR02150">
    <property type="entry name" value="IPP_isom_1"/>
    <property type="match status" value="1"/>
</dbReference>
<evidence type="ECO:0000256" key="10">
    <source>
        <dbReference type="NCBIfam" id="TIGR02150"/>
    </source>
</evidence>
<dbReference type="Pfam" id="PF00293">
    <property type="entry name" value="NUDIX"/>
    <property type="match status" value="1"/>
</dbReference>
<evidence type="ECO:0000256" key="6">
    <source>
        <dbReference type="ARBA" id="ARBA00022842"/>
    </source>
</evidence>
<keyword evidence="14" id="KW-1185">Reference proteome</keyword>
<dbReference type="InterPro" id="IPR015797">
    <property type="entry name" value="NUDIX_hydrolase-like_dom_sf"/>
</dbReference>